<organism evidence="1 2">
    <name type="scientific">Tanacetum coccineum</name>
    <dbReference type="NCBI Taxonomy" id="301880"/>
    <lineage>
        <taxon>Eukaryota</taxon>
        <taxon>Viridiplantae</taxon>
        <taxon>Streptophyta</taxon>
        <taxon>Embryophyta</taxon>
        <taxon>Tracheophyta</taxon>
        <taxon>Spermatophyta</taxon>
        <taxon>Magnoliopsida</taxon>
        <taxon>eudicotyledons</taxon>
        <taxon>Gunneridae</taxon>
        <taxon>Pentapetalae</taxon>
        <taxon>asterids</taxon>
        <taxon>campanulids</taxon>
        <taxon>Asterales</taxon>
        <taxon>Asteraceae</taxon>
        <taxon>Asteroideae</taxon>
        <taxon>Anthemideae</taxon>
        <taxon>Anthemidinae</taxon>
        <taxon>Tanacetum</taxon>
    </lineage>
</organism>
<dbReference type="EMBL" id="BQNB010019715">
    <property type="protein sequence ID" value="GJT88267.1"/>
    <property type="molecule type" value="Genomic_DNA"/>
</dbReference>
<sequence>MSPSDYYHIEYIENDLADKESDNDVEEVHNEAASFMASNSEGGARRKSLYVRWKDDFDNNPYDDDECEDLEKVQLPFCDAFDIRLRG</sequence>
<evidence type="ECO:0000313" key="1">
    <source>
        <dbReference type="EMBL" id="GJT88267.1"/>
    </source>
</evidence>
<proteinExistence type="predicted"/>
<reference evidence="1" key="2">
    <citation type="submission" date="2022-01" db="EMBL/GenBank/DDBJ databases">
        <authorList>
            <person name="Yamashiro T."/>
            <person name="Shiraishi A."/>
            <person name="Satake H."/>
            <person name="Nakayama K."/>
        </authorList>
    </citation>
    <scope>NUCLEOTIDE SEQUENCE</scope>
</reference>
<protein>
    <submittedName>
        <fullName evidence="1">Uncharacterized protein</fullName>
    </submittedName>
</protein>
<keyword evidence="2" id="KW-1185">Reference proteome</keyword>
<reference evidence="1" key="1">
    <citation type="journal article" date="2022" name="Int. J. Mol. Sci.">
        <title>Draft Genome of Tanacetum Coccineum: Genomic Comparison of Closely Related Tanacetum-Family Plants.</title>
        <authorList>
            <person name="Yamashiro T."/>
            <person name="Shiraishi A."/>
            <person name="Nakayama K."/>
            <person name="Satake H."/>
        </authorList>
    </citation>
    <scope>NUCLEOTIDE SEQUENCE</scope>
</reference>
<name>A0ABQ5HLY0_9ASTR</name>
<accession>A0ABQ5HLY0</accession>
<evidence type="ECO:0000313" key="2">
    <source>
        <dbReference type="Proteomes" id="UP001151760"/>
    </source>
</evidence>
<dbReference type="Proteomes" id="UP001151760">
    <property type="component" value="Unassembled WGS sequence"/>
</dbReference>
<gene>
    <name evidence="1" type="ORF">Tco_1069984</name>
</gene>
<comment type="caution">
    <text evidence="1">The sequence shown here is derived from an EMBL/GenBank/DDBJ whole genome shotgun (WGS) entry which is preliminary data.</text>
</comment>